<reference evidence="1" key="1">
    <citation type="submission" date="2021-04" db="EMBL/GenBank/DDBJ databases">
        <authorList>
            <person name="Rodrigo-Torres L."/>
            <person name="Arahal R. D."/>
            <person name="Lucena T."/>
        </authorList>
    </citation>
    <scope>NUCLEOTIDE SEQUENCE</scope>
    <source>
        <strain evidence="1">CECT 9275</strain>
    </source>
</reference>
<dbReference type="AlphaFoldDB" id="A0A916N699"/>
<gene>
    <name evidence="1" type="ORF">DYBT9275_04384</name>
</gene>
<comment type="caution">
    <text evidence="1">The sequence shown here is derived from an EMBL/GenBank/DDBJ whole genome shotgun (WGS) entry which is preliminary data.</text>
</comment>
<evidence type="ECO:0000313" key="1">
    <source>
        <dbReference type="EMBL" id="CAG5008917.1"/>
    </source>
</evidence>
<dbReference type="SUPFAM" id="SSF51445">
    <property type="entry name" value="(Trans)glycosidases"/>
    <property type="match status" value="1"/>
</dbReference>
<dbReference type="InterPro" id="IPR017853">
    <property type="entry name" value="GH"/>
</dbReference>
<accession>A0A916N699</accession>
<dbReference type="EMBL" id="CAJRAF010000002">
    <property type="protein sequence ID" value="CAG5008917.1"/>
    <property type="molecule type" value="Genomic_DNA"/>
</dbReference>
<organism evidence="1 2">
    <name type="scientific">Dyadobacter helix</name>
    <dbReference type="NCBI Taxonomy" id="2822344"/>
    <lineage>
        <taxon>Bacteria</taxon>
        <taxon>Pseudomonadati</taxon>
        <taxon>Bacteroidota</taxon>
        <taxon>Cytophagia</taxon>
        <taxon>Cytophagales</taxon>
        <taxon>Spirosomataceae</taxon>
        <taxon>Dyadobacter</taxon>
    </lineage>
</organism>
<dbReference type="RefSeq" id="WP_215240761.1">
    <property type="nucleotide sequence ID" value="NZ_CAJRAF010000002.1"/>
</dbReference>
<name>A0A916N699_9BACT</name>
<sequence length="715" mass="79939">MRRFPLFLIFIACIKGHLVSGQSAGKETLDLTLFKISWSSSHVDSWQYTLANGERLRLRLPVFEINGKETPVILQYLRAAGAVQALPNGVKEYLYEGPFEANAGLRFQMKIRAAADNPIVRFSYSLKAGNAILSQKTGKNQLTYLSASLQDFSKVKEVRLAVFNEMIHSCNLSEVPVTRADFENGGSAAGPVLVAANGKSCFLLAYEHDSMYPNRFLEYRFGEDSTASLTAVKGNYYEGQQADGYSTIWLEAGGVAGDEEKLAADYRRFMAQYISQNMESRKPYIYYNTWGRQERDKWAGGQYLSNMNLEYTLKEIDRASDMGIEVYVIDAGWFDKTGDWGIHPKNFPDGFRQIRRKAEGYGMKLGVWMDPEKAAVSSRALQQNKKYLKTSNGKHGQPSPVWETEESVDMCPVSPYWEYYAAELIRLYKETGIHYFYLDGVGQTGCDDPGHFHGTSSNTREERQQSYGFLIPVFLGKIIEKVSAACPAVIFDFDVTEAGRIGAGLQFLASGRYFILNNGPYYHNFDLTKKGSSLLPNGNRNIFVQPGPARTWFMRSVLDYDKWIPSNLFLANYQPDDPGSSQIINLASLVLGQNSIWGDILKTSPEGVGRFAKILSKYKEVRDDIAKADPVRVGRPGDTPEIYEKINPLTGKGVVVIFANAKGQFSYITRGKVNHHSWTNEGATVKKGANGHAQIDVTFEEASAKIIFFGVNNGS</sequence>
<dbReference type="Pfam" id="PF02065">
    <property type="entry name" value="Melibiase"/>
    <property type="match status" value="1"/>
</dbReference>
<dbReference type="Proteomes" id="UP000680038">
    <property type="component" value="Unassembled WGS sequence"/>
</dbReference>
<evidence type="ECO:0008006" key="3">
    <source>
        <dbReference type="Google" id="ProtNLM"/>
    </source>
</evidence>
<dbReference type="Gene3D" id="3.20.20.70">
    <property type="entry name" value="Aldolase class I"/>
    <property type="match status" value="1"/>
</dbReference>
<keyword evidence="2" id="KW-1185">Reference proteome</keyword>
<protein>
    <recommendedName>
        <fullName evidence="3">Alpha-galactosidase</fullName>
    </recommendedName>
</protein>
<proteinExistence type="predicted"/>
<evidence type="ECO:0000313" key="2">
    <source>
        <dbReference type="Proteomes" id="UP000680038"/>
    </source>
</evidence>
<dbReference type="InterPro" id="IPR013785">
    <property type="entry name" value="Aldolase_TIM"/>
</dbReference>